<dbReference type="EMBL" id="BAAAZN010000001">
    <property type="protein sequence ID" value="GAA3525262.1"/>
    <property type="molecule type" value="Genomic_DNA"/>
</dbReference>
<evidence type="ECO:0000313" key="3">
    <source>
        <dbReference type="Proteomes" id="UP001500689"/>
    </source>
</evidence>
<comment type="caution">
    <text evidence="2">The sequence shown here is derived from an EMBL/GenBank/DDBJ whole genome shotgun (WGS) entry which is preliminary data.</text>
</comment>
<sequence>MRRVPRTADRAVELVLTTAGRQDPGAVAGRQDPGAVAGRQDPGGFPADATAAAGGERGPIVQVADPGRGPVRWGGGAGQRPPDGSVDAPTTAQSFSPRAPPVDVVPVLH</sequence>
<keyword evidence="3" id="KW-1185">Reference proteome</keyword>
<name>A0ABP6V1K0_9PSEU</name>
<evidence type="ECO:0000313" key="2">
    <source>
        <dbReference type="EMBL" id="GAA3525262.1"/>
    </source>
</evidence>
<reference evidence="3" key="1">
    <citation type="journal article" date="2019" name="Int. J. Syst. Evol. Microbiol.">
        <title>The Global Catalogue of Microorganisms (GCM) 10K type strain sequencing project: providing services to taxonomists for standard genome sequencing and annotation.</title>
        <authorList>
            <consortium name="The Broad Institute Genomics Platform"/>
            <consortium name="The Broad Institute Genome Sequencing Center for Infectious Disease"/>
            <person name="Wu L."/>
            <person name="Ma J."/>
        </authorList>
    </citation>
    <scope>NUCLEOTIDE SEQUENCE [LARGE SCALE GENOMIC DNA]</scope>
    <source>
        <strain evidence="3">JCM 16898</strain>
    </source>
</reference>
<dbReference type="Proteomes" id="UP001500689">
    <property type="component" value="Unassembled WGS sequence"/>
</dbReference>
<gene>
    <name evidence="2" type="ORF">GCM10022222_05130</name>
</gene>
<protein>
    <submittedName>
        <fullName evidence="2">Uncharacterized protein</fullName>
    </submittedName>
</protein>
<evidence type="ECO:0000256" key="1">
    <source>
        <dbReference type="SAM" id="MobiDB-lite"/>
    </source>
</evidence>
<feature type="region of interest" description="Disordered" evidence="1">
    <location>
        <begin position="22"/>
        <end position="109"/>
    </location>
</feature>
<accession>A0ABP6V1K0</accession>
<organism evidence="2 3">
    <name type="scientific">Amycolatopsis ultiminotia</name>
    <dbReference type="NCBI Taxonomy" id="543629"/>
    <lineage>
        <taxon>Bacteria</taxon>
        <taxon>Bacillati</taxon>
        <taxon>Actinomycetota</taxon>
        <taxon>Actinomycetes</taxon>
        <taxon>Pseudonocardiales</taxon>
        <taxon>Pseudonocardiaceae</taxon>
        <taxon>Amycolatopsis</taxon>
    </lineage>
</organism>
<proteinExistence type="predicted"/>